<dbReference type="Pfam" id="PF00251">
    <property type="entry name" value="Glyco_hydro_32N"/>
    <property type="match status" value="1"/>
</dbReference>
<dbReference type="Gene3D" id="2.115.10.20">
    <property type="entry name" value="Glycosyl hydrolase domain, family 43"/>
    <property type="match status" value="1"/>
</dbReference>
<dbReference type="InterPro" id="IPR013148">
    <property type="entry name" value="Glyco_hydro_32_N"/>
</dbReference>
<protein>
    <submittedName>
        <fullName evidence="7">Uncharacterized protein</fullName>
    </submittedName>
</protein>
<evidence type="ECO:0000313" key="7">
    <source>
        <dbReference type="EMBL" id="CAH8281716.1"/>
    </source>
</evidence>
<evidence type="ECO:0000256" key="3">
    <source>
        <dbReference type="ARBA" id="ARBA00023295"/>
    </source>
</evidence>
<evidence type="ECO:0000259" key="5">
    <source>
        <dbReference type="Pfam" id="PF00251"/>
    </source>
</evidence>
<dbReference type="InterPro" id="IPR013189">
    <property type="entry name" value="Glyco_hydro_32_C"/>
</dbReference>
<accession>A0ABC8ILI8</accession>
<dbReference type="SUPFAM" id="SSF75005">
    <property type="entry name" value="Arabinanase/levansucrase/invertase"/>
    <property type="match status" value="1"/>
</dbReference>
<comment type="similarity">
    <text evidence="1 4">Belongs to the glycosyl hydrolase 32 family.</text>
</comment>
<dbReference type="InterPro" id="IPR018053">
    <property type="entry name" value="Glyco_hydro_32_AS"/>
</dbReference>
<keyword evidence="2 4" id="KW-0378">Hydrolase</keyword>
<dbReference type="EMBL" id="CAKOAT010000001">
    <property type="protein sequence ID" value="CAH8281716.1"/>
    <property type="molecule type" value="Genomic_DNA"/>
</dbReference>
<dbReference type="PROSITE" id="PS00609">
    <property type="entry name" value="GLYCOSYL_HYDROL_F32"/>
    <property type="match status" value="1"/>
</dbReference>
<comment type="caution">
    <text evidence="7">The sequence shown here is derived from an EMBL/GenBank/DDBJ whole genome shotgun (WGS) entry which is preliminary data.</text>
</comment>
<dbReference type="SMART" id="SM00640">
    <property type="entry name" value="Glyco_32"/>
    <property type="match status" value="1"/>
</dbReference>
<organism evidence="7 8">
    <name type="scientific">Eruca vesicaria subsp. sativa</name>
    <name type="common">Garden rocket</name>
    <name type="synonym">Eruca sativa</name>
    <dbReference type="NCBI Taxonomy" id="29727"/>
    <lineage>
        <taxon>Eukaryota</taxon>
        <taxon>Viridiplantae</taxon>
        <taxon>Streptophyta</taxon>
        <taxon>Embryophyta</taxon>
        <taxon>Tracheophyta</taxon>
        <taxon>Spermatophyta</taxon>
        <taxon>Magnoliopsida</taxon>
        <taxon>eudicotyledons</taxon>
        <taxon>Gunneridae</taxon>
        <taxon>Pentapetalae</taxon>
        <taxon>rosids</taxon>
        <taxon>malvids</taxon>
        <taxon>Brassicales</taxon>
        <taxon>Brassicaceae</taxon>
        <taxon>Brassiceae</taxon>
        <taxon>Eruca</taxon>
    </lineage>
</organism>
<feature type="domain" description="Glycosyl hydrolase family 32 C-terminal" evidence="6">
    <location>
        <begin position="384"/>
        <end position="576"/>
    </location>
</feature>
<evidence type="ECO:0000256" key="2">
    <source>
        <dbReference type="ARBA" id="ARBA00022801"/>
    </source>
</evidence>
<dbReference type="AlphaFoldDB" id="A0ABC8ILI8"/>
<evidence type="ECO:0000256" key="1">
    <source>
        <dbReference type="ARBA" id="ARBA00009902"/>
    </source>
</evidence>
<dbReference type="Gene3D" id="2.60.120.560">
    <property type="entry name" value="Exo-inulinase, domain 1"/>
    <property type="match status" value="1"/>
</dbReference>
<evidence type="ECO:0000256" key="4">
    <source>
        <dbReference type="RuleBase" id="RU362110"/>
    </source>
</evidence>
<evidence type="ECO:0000259" key="6">
    <source>
        <dbReference type="Pfam" id="PF08244"/>
    </source>
</evidence>
<evidence type="ECO:0000313" key="8">
    <source>
        <dbReference type="Proteomes" id="UP001642260"/>
    </source>
</evidence>
<keyword evidence="8" id="KW-1185">Reference proteome</keyword>
<gene>
    <name evidence="7" type="ORF">ERUC_LOCUS100</name>
</gene>
<dbReference type="CDD" id="cd18624">
    <property type="entry name" value="GH32_Fruct1-like"/>
    <property type="match status" value="1"/>
</dbReference>
<name>A0ABC8ILI8_ERUVS</name>
<dbReference type="Proteomes" id="UP001642260">
    <property type="component" value="Unassembled WGS sequence"/>
</dbReference>
<feature type="domain" description="Glycosyl hydrolase family 32 N-terminal" evidence="5">
    <location>
        <begin position="58"/>
        <end position="380"/>
    </location>
</feature>
<sequence length="587" mass="66464">MEFHEDSTIIFLARSQECLYKRYTYRPKTSFSYQFPLQSVRSSMAHHGNDVLNRTSFHFQPHRNWINDPNAPMYYKGFYHMFYQHNNLAPKFSNIMIWGHSVSQDMVNWIQLEPAFVPTESYDRHSCWSGSATILPDGKPVILYTGLEEHKELDRRQVTVLAEPKDASDPLLREWVKPKNNPVMLPPHDVPHDCFRDPTTGWQGQDGVWRVLVGAKEINTERGMAVLYRSDDFVEWTKYPTPLLAKEHTGMWECPDFFPVAITGKEGVENSVNNASVKHVLKVSFGGHDCYVIGKYSSENEDFVADSEFTNTTSDLRYDHGTFYASKAFFDNVKNRRINFGWVVETDSEEDDFEKGWSGLLSLPREMWLDTSGKRLIQWPIEEINYLRTKQVSLDNTHLSGCSNLEISGITAAQADVEVTFDLPILEGNPQVLDSDQVDDAVLFDRGSSAGCVYGPFGLLALASSDLSEQTAIFFKIIRRGNGYSVIMGSDEKKSSLRDNTKKSAHGTVLDIDPRHEKISLRCLIDHSVIESYGAGGRNVITSRAYPKLAIGEAAKLYVFNDGTRGVTISSLDAWSMRNAEVNLNAL</sequence>
<keyword evidence="3 4" id="KW-0326">Glycosidase</keyword>
<dbReference type="InterPro" id="IPR023296">
    <property type="entry name" value="Glyco_hydro_beta-prop_sf"/>
</dbReference>
<dbReference type="InterPro" id="IPR001362">
    <property type="entry name" value="Glyco_hydro_32"/>
</dbReference>
<dbReference type="GO" id="GO:0016798">
    <property type="term" value="F:hydrolase activity, acting on glycosyl bonds"/>
    <property type="evidence" value="ECO:0007669"/>
    <property type="project" value="UniProtKB-KW"/>
</dbReference>
<dbReference type="PANTHER" id="PTHR31953">
    <property type="entry name" value="BETA-FRUCTOFURANOSIDASE, INSOLUBLE ISOENZYME CWINV1-RELATED"/>
    <property type="match status" value="1"/>
</dbReference>
<reference evidence="7 8" key="1">
    <citation type="submission" date="2022-03" db="EMBL/GenBank/DDBJ databases">
        <authorList>
            <person name="Macdonald S."/>
            <person name="Ahmed S."/>
            <person name="Newling K."/>
        </authorList>
    </citation>
    <scope>NUCLEOTIDE SEQUENCE [LARGE SCALE GENOMIC DNA]</scope>
</reference>
<proteinExistence type="inferred from homology"/>
<dbReference type="Pfam" id="PF08244">
    <property type="entry name" value="Glyco_hydro_32C"/>
    <property type="match status" value="1"/>
</dbReference>
<dbReference type="SUPFAM" id="SSF49899">
    <property type="entry name" value="Concanavalin A-like lectins/glucanases"/>
    <property type="match status" value="1"/>
</dbReference>
<dbReference type="InterPro" id="IPR050551">
    <property type="entry name" value="Fructan_Metab_Enzymes"/>
</dbReference>
<dbReference type="InterPro" id="IPR013320">
    <property type="entry name" value="ConA-like_dom_sf"/>
</dbReference>